<protein>
    <submittedName>
        <fullName evidence="7">4,5-DOPA dioxygenase extradiol</fullName>
        <ecNumber evidence="7">1.13.11.29</ecNumber>
    </submittedName>
</protein>
<evidence type="ECO:0000259" key="6">
    <source>
        <dbReference type="Pfam" id="PF02900"/>
    </source>
</evidence>
<dbReference type="EC" id="1.13.11.29" evidence="7"/>
<dbReference type="CDD" id="cd07363">
    <property type="entry name" value="45_DOPA_Dioxygenase"/>
    <property type="match status" value="1"/>
</dbReference>
<dbReference type="GO" id="GO:0008270">
    <property type="term" value="F:zinc ion binding"/>
    <property type="evidence" value="ECO:0007669"/>
    <property type="project" value="InterPro"/>
</dbReference>
<dbReference type="AlphaFoldDB" id="A0A5B8RCM6"/>
<keyword evidence="3" id="KW-0479">Metal-binding</keyword>
<name>A0A5B8RCM6_9ZZZZ</name>
<comment type="cofactor">
    <cofactor evidence="1">
        <name>Zn(2+)</name>
        <dbReference type="ChEBI" id="CHEBI:29105"/>
    </cofactor>
</comment>
<comment type="similarity">
    <text evidence="2">Belongs to the DODA-type extradiol aromatic ring-opening dioxygenase family.</text>
</comment>
<dbReference type="GO" id="GO:0050297">
    <property type="term" value="F:stizolobate synthase activity"/>
    <property type="evidence" value="ECO:0007669"/>
    <property type="project" value="UniProtKB-EC"/>
</dbReference>
<dbReference type="InterPro" id="IPR004183">
    <property type="entry name" value="Xdiol_dOase_suB"/>
</dbReference>
<dbReference type="Gene3D" id="3.40.830.10">
    <property type="entry name" value="LigB-like"/>
    <property type="match status" value="1"/>
</dbReference>
<gene>
    <name evidence="7" type="primary">ygiD</name>
    <name evidence="7" type="ORF">KBTEX_02181</name>
</gene>
<reference evidence="7" key="1">
    <citation type="submission" date="2019-06" db="EMBL/GenBank/DDBJ databases">
        <authorList>
            <person name="Murdoch R.W."/>
            <person name="Fathepure B."/>
        </authorList>
    </citation>
    <scope>NUCLEOTIDE SEQUENCE</scope>
</reference>
<evidence type="ECO:0000313" key="7">
    <source>
        <dbReference type="EMBL" id="QEA05853.1"/>
    </source>
</evidence>
<feature type="domain" description="Extradiol ring-cleavage dioxygenase class III enzyme subunit B" evidence="6">
    <location>
        <begin position="9"/>
        <end position="255"/>
    </location>
</feature>
<evidence type="ECO:0000256" key="4">
    <source>
        <dbReference type="ARBA" id="ARBA00022833"/>
    </source>
</evidence>
<dbReference type="PANTHER" id="PTHR30096:SF0">
    <property type="entry name" value="4,5-DOPA DIOXYGENASE EXTRADIOL-LIKE PROTEIN"/>
    <property type="match status" value="1"/>
</dbReference>
<dbReference type="GO" id="GO:0008198">
    <property type="term" value="F:ferrous iron binding"/>
    <property type="evidence" value="ECO:0007669"/>
    <property type="project" value="InterPro"/>
</dbReference>
<keyword evidence="5 7" id="KW-0560">Oxidoreductase</keyword>
<dbReference type="PANTHER" id="PTHR30096">
    <property type="entry name" value="4,5-DOPA DIOXYGENASE EXTRADIOL-LIKE PROTEIN"/>
    <property type="match status" value="1"/>
</dbReference>
<dbReference type="EMBL" id="MN079113">
    <property type="protein sequence ID" value="QEA05853.1"/>
    <property type="molecule type" value="Genomic_DNA"/>
</dbReference>
<keyword evidence="7" id="KW-0223">Dioxygenase</keyword>
<accession>A0A5B8RCM6</accession>
<sequence length="275" mass="29835">MSAPTLPTLFIPHGAGPCFFMDWDPADTWHRMADWLRAVPRHVGPRPQAVVVVSAHWEAPAFTVNGQADPPLLYDYGGFPPHTYELTYPVAGAPAVAARVRALLEAAGLETAEESRRGLDHGVFIPFRLIHPDADVPIVQLSLRRGLDPAEHLAAGRALAPLRREGVLIVGSGMSYHNMRRFRFDSAGLDPDSVRFDDWLTTAVTGPATARETALAHWDDAPSARAAHPREEHLLPLHVAAGAAGDDPGRRVFTDEVLASRQSAYLFGTDALAAE</sequence>
<proteinExistence type="inferred from homology"/>
<organism evidence="7">
    <name type="scientific">uncultured organism</name>
    <dbReference type="NCBI Taxonomy" id="155900"/>
    <lineage>
        <taxon>unclassified sequences</taxon>
        <taxon>environmental samples</taxon>
    </lineage>
</organism>
<keyword evidence="4" id="KW-0862">Zinc</keyword>
<dbReference type="PIRSF" id="PIRSF006157">
    <property type="entry name" value="Doxgns_DODA"/>
    <property type="match status" value="1"/>
</dbReference>
<dbReference type="InterPro" id="IPR014436">
    <property type="entry name" value="Extradiol_dOase_DODA"/>
</dbReference>
<evidence type="ECO:0000256" key="1">
    <source>
        <dbReference type="ARBA" id="ARBA00001947"/>
    </source>
</evidence>
<evidence type="ECO:0000256" key="2">
    <source>
        <dbReference type="ARBA" id="ARBA00007581"/>
    </source>
</evidence>
<evidence type="ECO:0000256" key="3">
    <source>
        <dbReference type="ARBA" id="ARBA00022723"/>
    </source>
</evidence>
<dbReference type="SUPFAM" id="SSF53213">
    <property type="entry name" value="LigB-like"/>
    <property type="match status" value="1"/>
</dbReference>
<dbReference type="Pfam" id="PF02900">
    <property type="entry name" value="LigB"/>
    <property type="match status" value="1"/>
</dbReference>
<evidence type="ECO:0000256" key="5">
    <source>
        <dbReference type="ARBA" id="ARBA00023002"/>
    </source>
</evidence>